<dbReference type="EMBL" id="FUEG01000002">
    <property type="protein sequence ID" value="SJL00791.1"/>
    <property type="molecule type" value="Genomic_DNA"/>
</dbReference>
<dbReference type="OMA" id="ERINKMH"/>
<reference evidence="2" key="1">
    <citation type="journal article" date="2017" name="Nat. Ecol. Evol.">
        <title>Genome expansion and lineage-specific genetic innovations in the forest pathogenic fungi Armillaria.</title>
        <authorList>
            <person name="Sipos G."/>
            <person name="Prasanna A.N."/>
            <person name="Walter M.C."/>
            <person name="O'Connor E."/>
            <person name="Balint B."/>
            <person name="Krizsan K."/>
            <person name="Kiss B."/>
            <person name="Hess J."/>
            <person name="Varga T."/>
            <person name="Slot J."/>
            <person name="Riley R."/>
            <person name="Boka B."/>
            <person name="Rigling D."/>
            <person name="Barry K."/>
            <person name="Lee J."/>
            <person name="Mihaltcheva S."/>
            <person name="LaButti K."/>
            <person name="Lipzen A."/>
            <person name="Waldron R."/>
            <person name="Moloney N.M."/>
            <person name="Sperisen C."/>
            <person name="Kredics L."/>
            <person name="Vagvoelgyi C."/>
            <person name="Patrignani A."/>
            <person name="Fitzpatrick D."/>
            <person name="Nagy I."/>
            <person name="Doyle S."/>
            <person name="Anderson J.B."/>
            <person name="Grigoriev I.V."/>
            <person name="Gueldener U."/>
            <person name="Muensterkoetter M."/>
            <person name="Nagy L.G."/>
        </authorList>
    </citation>
    <scope>NUCLEOTIDE SEQUENCE [LARGE SCALE GENOMIC DNA]</scope>
    <source>
        <strain evidence="2">C18/9</strain>
    </source>
</reference>
<protein>
    <submittedName>
        <fullName evidence="1">Uncharacterized protein</fullName>
    </submittedName>
</protein>
<dbReference type="OrthoDB" id="2834646at2759"/>
<gene>
    <name evidence="1" type="ORF">ARMOST_04105</name>
</gene>
<dbReference type="AlphaFoldDB" id="A0A284QWI1"/>
<organism evidence="1 2">
    <name type="scientific">Armillaria ostoyae</name>
    <name type="common">Armillaria root rot fungus</name>
    <dbReference type="NCBI Taxonomy" id="47428"/>
    <lineage>
        <taxon>Eukaryota</taxon>
        <taxon>Fungi</taxon>
        <taxon>Dikarya</taxon>
        <taxon>Basidiomycota</taxon>
        <taxon>Agaricomycotina</taxon>
        <taxon>Agaricomycetes</taxon>
        <taxon>Agaricomycetidae</taxon>
        <taxon>Agaricales</taxon>
        <taxon>Marasmiineae</taxon>
        <taxon>Physalacriaceae</taxon>
        <taxon>Armillaria</taxon>
    </lineage>
</organism>
<accession>A0A284QWI1</accession>
<evidence type="ECO:0000313" key="1">
    <source>
        <dbReference type="EMBL" id="SJL00791.1"/>
    </source>
</evidence>
<sequence>MLKSSIATSSISPRTIAKGCKIWASQRLALPVEHVRSIHASPPRYGSGSSRSINKRYKERINKMHAETLDTFFRRLYEKFPSSPQRNEVAHLVKDTVARISPNRVAIRSMGTLDRLYNVEETILKCIQQKTLPPWLTSREKAFDNCYRLPPERLPPGWSSDWGQWPLRHHLFPDSAGLYSKSRFDLMIRYTHGLSTYRPLMYCLHGNGRDDFLFECKDGVYYFVTRATSPASQVAPMKDGTTKPTLGSFFAALKTQKPAQLMGRKWLPAETGKTFGEEVRDQQCMRAYAELIYATEKVSPYVEDVYDDFPES</sequence>
<evidence type="ECO:0000313" key="2">
    <source>
        <dbReference type="Proteomes" id="UP000219338"/>
    </source>
</evidence>
<dbReference type="Proteomes" id="UP000219338">
    <property type="component" value="Unassembled WGS sequence"/>
</dbReference>
<keyword evidence="2" id="KW-1185">Reference proteome</keyword>
<proteinExistence type="predicted"/>
<name>A0A284QWI1_ARMOS</name>